<accession>A0AAD9P760</accession>
<dbReference type="EMBL" id="JAODUO010000110">
    <property type="protein sequence ID" value="KAK2189287.1"/>
    <property type="molecule type" value="Genomic_DNA"/>
</dbReference>
<dbReference type="GO" id="GO:0003723">
    <property type="term" value="F:RNA binding"/>
    <property type="evidence" value="ECO:0007669"/>
    <property type="project" value="TreeGrafter"/>
</dbReference>
<reference evidence="1" key="1">
    <citation type="journal article" date="2023" name="Mol. Biol. Evol.">
        <title>Third-Generation Sequencing Reveals the Adaptive Role of the Epigenome in Three Deep-Sea Polychaetes.</title>
        <authorList>
            <person name="Perez M."/>
            <person name="Aroh O."/>
            <person name="Sun Y."/>
            <person name="Lan Y."/>
            <person name="Juniper S.K."/>
            <person name="Young C.R."/>
            <person name="Angers B."/>
            <person name="Qian P.Y."/>
        </authorList>
    </citation>
    <scope>NUCLEOTIDE SEQUENCE</scope>
    <source>
        <strain evidence="1">R07B-5</strain>
    </source>
</reference>
<keyword evidence="2" id="KW-1185">Reference proteome</keyword>
<proteinExistence type="predicted"/>
<dbReference type="PANTHER" id="PTHR23185:SF0">
    <property type="entry name" value="PROTEIN VIRILIZER HOMOLOG"/>
    <property type="match status" value="1"/>
</dbReference>
<dbReference type="GO" id="GO:0036396">
    <property type="term" value="C:RNA N6-methyladenosine methyltransferase complex"/>
    <property type="evidence" value="ECO:0007669"/>
    <property type="project" value="TreeGrafter"/>
</dbReference>
<dbReference type="PANTHER" id="PTHR23185">
    <property type="entry name" value="PROTEIN VIRILIZER HOMOLOG"/>
    <property type="match status" value="1"/>
</dbReference>
<dbReference type="Proteomes" id="UP001209878">
    <property type="component" value="Unassembled WGS sequence"/>
</dbReference>
<name>A0AAD9P760_RIDPI</name>
<evidence type="ECO:0000313" key="2">
    <source>
        <dbReference type="Proteomes" id="UP001209878"/>
    </source>
</evidence>
<comment type="caution">
    <text evidence="1">The sequence shown here is derived from an EMBL/GenBank/DDBJ whole genome shotgun (WGS) entry which is preliminary data.</text>
</comment>
<gene>
    <name evidence="1" type="ORF">NP493_111g04008</name>
</gene>
<protein>
    <submittedName>
        <fullName evidence="1">Uncharacterized protein</fullName>
    </submittedName>
</protein>
<dbReference type="InterPro" id="IPR026736">
    <property type="entry name" value="Virilizer"/>
</dbReference>
<organism evidence="1 2">
    <name type="scientific">Ridgeia piscesae</name>
    <name type="common">Tubeworm</name>
    <dbReference type="NCBI Taxonomy" id="27915"/>
    <lineage>
        <taxon>Eukaryota</taxon>
        <taxon>Metazoa</taxon>
        <taxon>Spiralia</taxon>
        <taxon>Lophotrochozoa</taxon>
        <taxon>Annelida</taxon>
        <taxon>Polychaeta</taxon>
        <taxon>Sedentaria</taxon>
        <taxon>Canalipalpata</taxon>
        <taxon>Sabellida</taxon>
        <taxon>Siboglinidae</taxon>
        <taxon>Ridgeia</taxon>
    </lineage>
</organism>
<sequence>MTFTSQGRESVAFVFSLDDNLKVLLPFLEVTGDEERDSQLKKSLCHHYTVLLLVLIARHTEQVEWLGNFATKILTFLEQDAGSCESGGKMSEWTSELIDWLQPMRKASLAIAPEHLEQLIQQLKHYNDDILELPKGLVTVLRVMYHLAVAPTTHSNEDRVEELKYKYVMIELFSADCLNVFINILQKLGDLMLSPWQQGIPQHGLRGLVINAVVQPTLALIKSTLATVIEARGAEFKDLSVLPCLFNLHTVMCSVSPTGALSTDAQQVSRDCHKCSFCLVGVVVHYHTSHLHTSLLPCNTSHLHTTLLPYHTSHLPTSLLTYNTSLLPYNTSPLHTSLLPFHIIHLHTSLLPYNTSHLHTSFLPYNTSLIFTPHSYPTTPVSFTHLTLTLQHQSSTHLTITLQHQSSTHITLTLQHQSSTHLSLTL</sequence>
<evidence type="ECO:0000313" key="1">
    <source>
        <dbReference type="EMBL" id="KAK2189287.1"/>
    </source>
</evidence>
<dbReference type="AlphaFoldDB" id="A0AAD9P760"/>